<dbReference type="InterPro" id="IPR013762">
    <property type="entry name" value="Integrase-like_cat_sf"/>
</dbReference>
<evidence type="ECO:0000256" key="2">
    <source>
        <dbReference type="ARBA" id="ARBA00022908"/>
    </source>
</evidence>
<evidence type="ECO:0000313" key="6">
    <source>
        <dbReference type="EMBL" id="QHF04323.1"/>
    </source>
</evidence>
<dbReference type="InterPro" id="IPR010998">
    <property type="entry name" value="Integrase_recombinase_N"/>
</dbReference>
<gene>
    <name evidence="6" type="ORF">N015_18685</name>
</gene>
<dbReference type="EMBL" id="CP047265">
    <property type="protein sequence ID" value="QHF04323.1"/>
    <property type="molecule type" value="Genomic_DNA"/>
</dbReference>
<proteinExistence type="inferred from homology"/>
<dbReference type="InterPro" id="IPR050808">
    <property type="entry name" value="Phage_Integrase"/>
</dbReference>
<protein>
    <submittedName>
        <fullName evidence="6">Integrase</fullName>
    </submittedName>
</protein>
<dbReference type="PANTHER" id="PTHR30629:SF2">
    <property type="entry name" value="PROPHAGE INTEGRASE INTS-RELATED"/>
    <property type="match status" value="1"/>
</dbReference>
<keyword evidence="4" id="KW-0233">DNA recombination</keyword>
<dbReference type="Gene3D" id="1.10.443.10">
    <property type="entry name" value="Intergrase catalytic core"/>
    <property type="match status" value="1"/>
</dbReference>
<evidence type="ECO:0000256" key="5">
    <source>
        <dbReference type="SAM" id="MobiDB-lite"/>
    </source>
</evidence>
<dbReference type="SUPFAM" id="SSF56349">
    <property type="entry name" value="DNA breaking-rejoining enzymes"/>
    <property type="match status" value="1"/>
</dbReference>
<organism evidence="6 7">
    <name type="scientific">Pseudomonas asturiensis</name>
    <dbReference type="NCBI Taxonomy" id="1190415"/>
    <lineage>
        <taxon>Bacteria</taxon>
        <taxon>Pseudomonadati</taxon>
        <taxon>Pseudomonadota</taxon>
        <taxon>Gammaproteobacteria</taxon>
        <taxon>Pseudomonadales</taxon>
        <taxon>Pseudomonadaceae</taxon>
        <taxon>Pseudomonas</taxon>
    </lineage>
</organism>
<evidence type="ECO:0000256" key="4">
    <source>
        <dbReference type="ARBA" id="ARBA00023172"/>
    </source>
</evidence>
<dbReference type="Gene3D" id="3.30.160.390">
    <property type="entry name" value="Integrase, DNA-binding domain"/>
    <property type="match status" value="1"/>
</dbReference>
<accession>A0ABX6HG44</accession>
<feature type="region of interest" description="Disordered" evidence="5">
    <location>
        <begin position="1"/>
        <end position="29"/>
    </location>
</feature>
<keyword evidence="7" id="KW-1185">Reference proteome</keyword>
<reference evidence="6 7" key="1">
    <citation type="journal article" date="2014" name="Genome Announc.">
        <title>Draft Genome Sequences of a Phylogenetically Diverse Suite of Pseudomonas syringae Strains from Multiple Source Populations.</title>
        <authorList>
            <person name="Baltrus D.A."/>
            <person name="Yourstone S."/>
            <person name="Lind A."/>
            <person name="Guilbaud C."/>
            <person name="Sands D.C."/>
            <person name="Jones C.D."/>
            <person name="Morris C.E."/>
            <person name="Dangl J.L."/>
        </authorList>
    </citation>
    <scope>NUCLEOTIDE SEQUENCE [LARGE SCALE GENOMIC DNA]</scope>
    <source>
        <strain evidence="6 7">CC1524</strain>
    </source>
</reference>
<evidence type="ECO:0000313" key="7">
    <source>
        <dbReference type="Proteomes" id="UP000464644"/>
    </source>
</evidence>
<keyword evidence="3" id="KW-0238">DNA-binding</keyword>
<evidence type="ECO:0000256" key="1">
    <source>
        <dbReference type="ARBA" id="ARBA00008857"/>
    </source>
</evidence>
<sequence length="477" mass="53010">MATNTADKSVNDQKLKGMPPASKLTESLPGRSRGSLLFKRSQSGAISAYFRYRLNAKDTMISLGQYRLSARAPGLALSELRDKAAEMALIASEHGDVKVYLAARAAAEKTQRQAVVLAQQLATRQGSFEELLNAYVKDLTARGKVKAKEVERLFQTHVIQHHPDLMTRPAKSITGEDIHLVMSALLARMPKGRGIGNKAKTANTDMRSTAASVHRYLKAAFSYGSKAHLSLDRDVSDSKVFDIGVNPATKVPTLANTRGGQTESLNPEELGELLRYLDTLPVREMAICKGLIYLGGQRMEQLLRVTWEDTSDDLLHLTDGKGQKAQAWDHLLPLTDRVKEILKPLFESKIGPGPFCIGRRCIRPDTAGKRFSNAGKTLSGAGKTQYFSYANVRVSTETLMASLGITKEIRSWLLSHGRSDVQSVHYDRYSYLPEKKAALELWGRYLDCLYAEKKWDQGKIILLSRNRRQEHPDAKTP</sequence>
<keyword evidence="2" id="KW-0229">DNA integration</keyword>
<evidence type="ECO:0000256" key="3">
    <source>
        <dbReference type="ARBA" id="ARBA00023125"/>
    </source>
</evidence>
<dbReference type="RefSeq" id="WP_024686584.1">
    <property type="nucleotide sequence ID" value="NZ_CP047265.1"/>
</dbReference>
<comment type="similarity">
    <text evidence="1">Belongs to the 'phage' integrase family.</text>
</comment>
<dbReference type="InterPro" id="IPR011010">
    <property type="entry name" value="DNA_brk_join_enz"/>
</dbReference>
<dbReference type="PANTHER" id="PTHR30629">
    <property type="entry name" value="PROPHAGE INTEGRASE"/>
    <property type="match status" value="1"/>
</dbReference>
<dbReference type="Proteomes" id="UP000464644">
    <property type="component" value="Chromosome"/>
</dbReference>
<dbReference type="InterPro" id="IPR038488">
    <property type="entry name" value="Integrase_DNA-bd_sf"/>
</dbReference>
<name>A0ABX6HG44_9PSED</name>
<dbReference type="Gene3D" id="1.10.150.130">
    <property type="match status" value="1"/>
</dbReference>